<accession>A0AAJ3FY96</accession>
<name>A0AAJ3FY96_9PSED</name>
<proteinExistence type="predicted"/>
<sequence length="330" mass="37778">MSNEYSVYRRNGTYYVRDLKGNRWTVQQRYGTRDLSDGSPIDPYEEILLEDDRSIVRVIPKTGRAPTYGRFSNYKNASPGKITKRRFRAVNHGLMNFVLLQGSWAWFVPYEGKKQPPVHDLMHGFVGKRIHTKKMKAATLAEVGEELSATQYARKGGTLTFNKGHSAIRYDWCHLVGHGLLGKDIADNIVAATTFQNSEQLILETVLHDYRMEGMMLKVEAKLAYGWKHLAESIWFRVMLNGDTIYSRTMDARRATKPDFNEYTEVSTDMRRQLNRGLKKHYSGDDMTMDTFEAISNKLGIVDPSQSTGLWKSLMETLRGEDELAADLVD</sequence>
<dbReference type="Proteomes" id="UP000562723">
    <property type="component" value="Unassembled WGS sequence"/>
</dbReference>
<evidence type="ECO:0000313" key="1">
    <source>
        <dbReference type="EMBL" id="NUT83174.1"/>
    </source>
</evidence>
<dbReference type="AlphaFoldDB" id="A0AAJ3FY96"/>
<gene>
    <name evidence="1" type="ORF">HNO85_19715</name>
</gene>
<protein>
    <submittedName>
        <fullName evidence="1">Uncharacterized protein</fullName>
    </submittedName>
</protein>
<comment type="caution">
    <text evidence="1">The sequence shown here is derived from an EMBL/GenBank/DDBJ whole genome shotgun (WGS) entry which is preliminary data.</text>
</comment>
<evidence type="ECO:0000313" key="2">
    <source>
        <dbReference type="Proteomes" id="UP000562723"/>
    </source>
</evidence>
<reference evidence="1 2" key="1">
    <citation type="journal article" date="2020" name="Front. Plant Sci.">
        <title>Isolation of Rhizosphere Bacteria That Improve Quality and Water Stress Tolerance in Greenhouse Ornamentals.</title>
        <authorList>
            <person name="Nordstedt N.P."/>
            <person name="Jones M.L."/>
        </authorList>
    </citation>
    <scope>NUCLEOTIDE SEQUENCE [LARGE SCALE GENOMIC DNA]</scope>
    <source>
        <strain evidence="1 2">C2F7</strain>
    </source>
</reference>
<dbReference type="EMBL" id="JABFMS010000043">
    <property type="protein sequence ID" value="NUT83174.1"/>
    <property type="molecule type" value="Genomic_DNA"/>
</dbReference>
<organism evidence="1 2">
    <name type="scientific">Pseudomonas brassicacearum</name>
    <dbReference type="NCBI Taxonomy" id="930166"/>
    <lineage>
        <taxon>Bacteria</taxon>
        <taxon>Pseudomonadati</taxon>
        <taxon>Pseudomonadota</taxon>
        <taxon>Gammaproteobacteria</taxon>
        <taxon>Pseudomonadales</taxon>
        <taxon>Pseudomonadaceae</taxon>
        <taxon>Pseudomonas</taxon>
    </lineage>
</organism>
<dbReference type="RefSeq" id="WP_175360641.1">
    <property type="nucleotide sequence ID" value="NZ_JABFMS010000043.1"/>
</dbReference>